<dbReference type="Ensembl" id="ENSCPBT00000027839.1">
    <property type="protein sequence ID" value="ENSCPBP00000023640.1"/>
    <property type="gene ID" value="ENSCPBG00000016878.1"/>
</dbReference>
<dbReference type="InterPro" id="IPR043504">
    <property type="entry name" value="Peptidase_S1_PA_chymotrypsin"/>
</dbReference>
<dbReference type="InterPro" id="IPR009003">
    <property type="entry name" value="Peptidase_S1_PA"/>
</dbReference>
<feature type="compositionally biased region" description="Polar residues" evidence="1">
    <location>
        <begin position="636"/>
        <end position="649"/>
    </location>
</feature>
<reference evidence="2" key="1">
    <citation type="submission" date="2025-08" db="UniProtKB">
        <authorList>
            <consortium name="Ensembl"/>
        </authorList>
    </citation>
    <scope>IDENTIFICATION</scope>
</reference>
<dbReference type="PANTHER" id="PTHR14389:SF3">
    <property type="entry name" value="PROTEIN FAM111A-LIKE"/>
    <property type="match status" value="1"/>
</dbReference>
<feature type="compositionally biased region" description="Polar residues" evidence="1">
    <location>
        <begin position="60"/>
        <end position="75"/>
    </location>
</feature>
<evidence type="ECO:0000313" key="3">
    <source>
        <dbReference type="Proteomes" id="UP000694380"/>
    </source>
</evidence>
<protein>
    <recommendedName>
        <fullName evidence="4">Protein FAM111A</fullName>
    </recommendedName>
</protein>
<dbReference type="SUPFAM" id="SSF50494">
    <property type="entry name" value="Trypsin-like serine proteases"/>
    <property type="match status" value="1"/>
</dbReference>
<feature type="region of interest" description="Disordered" evidence="1">
    <location>
        <begin position="1"/>
        <end position="79"/>
    </location>
</feature>
<dbReference type="AlphaFoldDB" id="A0A8C3HUA3"/>
<dbReference type="GeneTree" id="ENSGT00390000005182"/>
<evidence type="ECO:0000313" key="2">
    <source>
        <dbReference type="Ensembl" id="ENSCPBP00000023640.1"/>
    </source>
</evidence>
<dbReference type="PANTHER" id="PTHR14389">
    <property type="entry name" value="SI:CH1073-475A24.1"/>
    <property type="match status" value="1"/>
</dbReference>
<dbReference type="Pfam" id="PF13365">
    <property type="entry name" value="Trypsin_2"/>
    <property type="match status" value="1"/>
</dbReference>
<organism evidence="2 3">
    <name type="scientific">Chrysemys picta bellii</name>
    <name type="common">Western painted turtle</name>
    <name type="synonym">Emys bellii</name>
    <dbReference type="NCBI Taxonomy" id="8478"/>
    <lineage>
        <taxon>Eukaryota</taxon>
        <taxon>Metazoa</taxon>
        <taxon>Chordata</taxon>
        <taxon>Craniata</taxon>
        <taxon>Vertebrata</taxon>
        <taxon>Euteleostomi</taxon>
        <taxon>Archelosauria</taxon>
        <taxon>Testudinata</taxon>
        <taxon>Testudines</taxon>
        <taxon>Cryptodira</taxon>
        <taxon>Durocryptodira</taxon>
        <taxon>Testudinoidea</taxon>
        <taxon>Emydidae</taxon>
        <taxon>Chrysemys</taxon>
    </lineage>
</organism>
<feature type="region of interest" description="Disordered" evidence="1">
    <location>
        <begin position="625"/>
        <end position="649"/>
    </location>
</feature>
<dbReference type="Proteomes" id="UP000694380">
    <property type="component" value="Unplaced"/>
</dbReference>
<dbReference type="GO" id="GO:0000785">
    <property type="term" value="C:chromatin"/>
    <property type="evidence" value="ECO:0007669"/>
    <property type="project" value="TreeGrafter"/>
</dbReference>
<dbReference type="GO" id="GO:0005634">
    <property type="term" value="C:nucleus"/>
    <property type="evidence" value="ECO:0007669"/>
    <property type="project" value="TreeGrafter"/>
</dbReference>
<sequence>MPASGDALHSLGSIASQAKYKKKDNRCEQRQENVQDSNPPTPKRMRSNPGASALKVIGNTPISTEKPGTQDPESNASEDRKFTVNLGKNGGEYVVKGKANDSIYRALMALQDIRTHIKKQQGKEMHLQGKREIKGFVNLGMPLKCLPQKSHFEMKFYKVKGDQEGGEQGYRQLDSTRTECVVFYIAPIGKKGPDGAQIQKIMRQEFIKERCKICVFAPKGETIKNALCKDGRFLPLLEEKEWYLVENNETLLPSRYSVDDLDNQSFEVQVESERAVKARTEQRGGAPRERQGEAFYQFKLAVRAQYPDLEKQSELIKAFFKEEVSESGKHVKALLELHRKNFSKEAKNSTPVRVHKLLAGLSNSVGYVEWDYNGNRGCATCFVLCDGYILTCRHVVSDVAGPGVEEQHWAEISQSVKVSFSYENKHPKEDDWFDVEPCLEVSDQALDYVILKLKKRSSKFPNGLAKYISSPPHSGLIYIIGHPDGKEKSTDGCSIVTPLERGWQCIERLQKGQVEGHSSTNCGTIPESRTTQCIHMFTPRSFQEVTTNPTIVTYDTSFFCGSSGSPVFDASGRLIAMHTAGYLYSYCKQEHSIVEWGQLIKAILSDIKKKNPEWYKSVLEGHLRDTEAPSGGSEDTVLSTQKSCTSLKV</sequence>
<proteinExistence type="predicted"/>
<dbReference type="OMA" id="QHWAEIS"/>
<dbReference type="Gene3D" id="2.40.10.10">
    <property type="entry name" value="Trypsin-like serine proteases"/>
    <property type="match status" value="1"/>
</dbReference>
<gene>
    <name evidence="2" type="primary">LOC101931483</name>
</gene>
<dbReference type="GO" id="GO:0006260">
    <property type="term" value="P:DNA replication"/>
    <property type="evidence" value="ECO:0007669"/>
    <property type="project" value="TreeGrafter"/>
</dbReference>
<accession>A0A8C3HUA3</accession>
<evidence type="ECO:0000256" key="1">
    <source>
        <dbReference type="SAM" id="MobiDB-lite"/>
    </source>
</evidence>
<evidence type="ECO:0008006" key="4">
    <source>
        <dbReference type="Google" id="ProtNLM"/>
    </source>
</evidence>
<keyword evidence="3" id="KW-1185">Reference proteome</keyword>
<name>A0A8C3HUA3_CHRPI</name>
<reference evidence="2" key="2">
    <citation type="submission" date="2025-09" db="UniProtKB">
        <authorList>
            <consortium name="Ensembl"/>
        </authorList>
    </citation>
    <scope>IDENTIFICATION</scope>
</reference>